<dbReference type="Proteomes" id="UP000027866">
    <property type="component" value="Unassembled WGS sequence"/>
</dbReference>
<evidence type="ECO:0000259" key="6">
    <source>
        <dbReference type="PROSITE" id="PS50977"/>
    </source>
</evidence>
<keyword evidence="2 4" id="KW-0238">DNA-binding</keyword>
<evidence type="ECO:0000313" key="8">
    <source>
        <dbReference type="Proteomes" id="UP000027866"/>
    </source>
</evidence>
<feature type="domain" description="HTH tetR-type" evidence="6">
    <location>
        <begin position="30"/>
        <end position="90"/>
    </location>
</feature>
<accession>A0A074MFV5</accession>
<evidence type="ECO:0000256" key="1">
    <source>
        <dbReference type="ARBA" id="ARBA00023015"/>
    </source>
</evidence>
<dbReference type="KEGG" id="elq:Ga0102493_111521"/>
<keyword evidence="1" id="KW-0805">Transcription regulation</keyword>
<dbReference type="InterPro" id="IPR009057">
    <property type="entry name" value="Homeodomain-like_sf"/>
</dbReference>
<evidence type="ECO:0000256" key="4">
    <source>
        <dbReference type="PROSITE-ProRule" id="PRU00335"/>
    </source>
</evidence>
<dbReference type="PRINTS" id="PR00455">
    <property type="entry name" value="HTHTETR"/>
</dbReference>
<comment type="caution">
    <text evidence="7">The sequence shown here is derived from an EMBL/GenBank/DDBJ whole genome shotgun (WGS) entry which is preliminary data.</text>
</comment>
<keyword evidence="8" id="KW-1185">Reference proteome</keyword>
<dbReference type="Pfam" id="PF00440">
    <property type="entry name" value="TetR_N"/>
    <property type="match status" value="1"/>
</dbReference>
<feature type="DNA-binding region" description="H-T-H motif" evidence="4">
    <location>
        <begin position="53"/>
        <end position="72"/>
    </location>
</feature>
<dbReference type="PATRIC" id="fig|39960.10.peg.601"/>
<sequence length="234" mass="26236">MTNKKTTENGHITRLPDPAALTSGEFNRSRRTRLKILDAGVAVLARDGYKKLSTTGVAKEAGITRAAMLYHFGSRSELIEAIIRHVTRRRIDMYTNAMEGLPHDEGFLERAVDIAWEQLQTPEFEAYTELSLASRTDPELRALMEPALAAFDRARREAALGLFPRYLSDKVEFDLRRDVVRFLLEGVAQQDGITFNREERVGAMLRFLKLLIGTEDGVALLRKAVGASQEDDAA</sequence>
<dbReference type="Gene3D" id="1.10.357.10">
    <property type="entry name" value="Tetracycline Repressor, domain 2"/>
    <property type="match status" value="1"/>
</dbReference>
<proteinExistence type="predicted"/>
<dbReference type="RefSeq" id="WP_034905470.1">
    <property type="nucleotide sequence ID" value="NZ_CP017057.1"/>
</dbReference>
<evidence type="ECO:0000256" key="5">
    <source>
        <dbReference type="SAM" id="MobiDB-lite"/>
    </source>
</evidence>
<dbReference type="EMBL" id="JMIX01000010">
    <property type="protein sequence ID" value="KEO92364.1"/>
    <property type="molecule type" value="Genomic_DNA"/>
</dbReference>
<dbReference type="InterPro" id="IPR001647">
    <property type="entry name" value="HTH_TetR"/>
</dbReference>
<protein>
    <recommendedName>
        <fullName evidence="6">HTH tetR-type domain-containing protein</fullName>
    </recommendedName>
</protein>
<dbReference type="GO" id="GO:0003677">
    <property type="term" value="F:DNA binding"/>
    <property type="evidence" value="ECO:0007669"/>
    <property type="project" value="UniProtKB-UniRule"/>
</dbReference>
<dbReference type="PANTHER" id="PTHR47506">
    <property type="entry name" value="TRANSCRIPTIONAL REGULATORY PROTEIN"/>
    <property type="match status" value="1"/>
</dbReference>
<reference evidence="7 8" key="1">
    <citation type="submission" date="2014-04" db="EMBL/GenBank/DDBJ databases">
        <title>A comprehensive comparison of genomes of Erythrobacter spp. Strains.</title>
        <authorList>
            <person name="Zheng Q."/>
        </authorList>
    </citation>
    <scope>NUCLEOTIDE SEQUENCE [LARGE SCALE GENOMIC DNA]</scope>
    <source>
        <strain evidence="7 8">DSM 8509</strain>
    </source>
</reference>
<dbReference type="AlphaFoldDB" id="A0A074MFV5"/>
<gene>
    <name evidence="7" type="ORF">EH32_01070</name>
</gene>
<dbReference type="SUPFAM" id="SSF46689">
    <property type="entry name" value="Homeodomain-like"/>
    <property type="match status" value="1"/>
</dbReference>
<organism evidence="7 8">
    <name type="scientific">Erythrobacter litoralis</name>
    <dbReference type="NCBI Taxonomy" id="39960"/>
    <lineage>
        <taxon>Bacteria</taxon>
        <taxon>Pseudomonadati</taxon>
        <taxon>Pseudomonadota</taxon>
        <taxon>Alphaproteobacteria</taxon>
        <taxon>Sphingomonadales</taxon>
        <taxon>Erythrobacteraceae</taxon>
        <taxon>Erythrobacter/Porphyrobacter group</taxon>
        <taxon>Erythrobacter</taxon>
    </lineage>
</organism>
<evidence type="ECO:0000256" key="3">
    <source>
        <dbReference type="ARBA" id="ARBA00023163"/>
    </source>
</evidence>
<feature type="region of interest" description="Disordered" evidence="5">
    <location>
        <begin position="1"/>
        <end position="23"/>
    </location>
</feature>
<keyword evidence="3" id="KW-0804">Transcription</keyword>
<evidence type="ECO:0000313" key="7">
    <source>
        <dbReference type="EMBL" id="KEO92364.1"/>
    </source>
</evidence>
<dbReference type="OrthoDB" id="2356263at2"/>
<dbReference type="PANTHER" id="PTHR47506:SF1">
    <property type="entry name" value="HTH-TYPE TRANSCRIPTIONAL REGULATOR YJDC"/>
    <property type="match status" value="1"/>
</dbReference>
<dbReference type="PROSITE" id="PS50977">
    <property type="entry name" value="HTH_TETR_2"/>
    <property type="match status" value="1"/>
</dbReference>
<name>A0A074MFV5_9SPHN</name>
<evidence type="ECO:0000256" key="2">
    <source>
        <dbReference type="ARBA" id="ARBA00023125"/>
    </source>
</evidence>